<evidence type="ECO:0000313" key="6">
    <source>
        <dbReference type="EMBL" id="QSZ26424.1"/>
    </source>
</evidence>
<dbReference type="Pfam" id="PF25990">
    <property type="entry name" value="Beta-barrel_YknX"/>
    <property type="match status" value="1"/>
</dbReference>
<accession>A0A974Y2I6</accession>
<gene>
    <name evidence="6" type="ORF">ACETAC_05635</name>
</gene>
<dbReference type="NCBIfam" id="TIGR01730">
    <property type="entry name" value="RND_mfp"/>
    <property type="match status" value="1"/>
</dbReference>
<evidence type="ECO:0000259" key="5">
    <source>
        <dbReference type="Pfam" id="PF25990"/>
    </source>
</evidence>
<protein>
    <submittedName>
        <fullName evidence="6">Efflux RND transporter periplasmic adaptor subunit</fullName>
    </submittedName>
</protein>
<keyword evidence="2" id="KW-1133">Transmembrane helix</keyword>
<feature type="domain" description="Lipoyl-binding" evidence="3">
    <location>
        <begin position="71"/>
        <end position="128"/>
    </location>
</feature>
<dbReference type="InterPro" id="IPR000089">
    <property type="entry name" value="Biotin_lipoyl"/>
</dbReference>
<reference evidence="6" key="1">
    <citation type="submission" date="2020-08" db="EMBL/GenBank/DDBJ databases">
        <title>Genomic insights into the carbon and energy metabolism of the first obligate autotrophic acetogenic bacterium Aceticella autotrophica gen. nov., sp. nov.</title>
        <authorList>
            <person name="Toshchakov S.V."/>
            <person name="Elcheninov A.G."/>
            <person name="Kublanov I.V."/>
            <person name="Frolov E.N."/>
            <person name="Lebedinsky A.V."/>
        </authorList>
    </citation>
    <scope>NUCLEOTIDE SEQUENCE</scope>
    <source>
        <strain evidence="6">3443-3Ac</strain>
    </source>
</reference>
<dbReference type="PANTHER" id="PTHR30469">
    <property type="entry name" value="MULTIDRUG RESISTANCE PROTEIN MDTA"/>
    <property type="match status" value="1"/>
</dbReference>
<dbReference type="Pfam" id="PF25967">
    <property type="entry name" value="RND-MFP_C"/>
    <property type="match status" value="1"/>
</dbReference>
<evidence type="ECO:0000259" key="4">
    <source>
        <dbReference type="Pfam" id="PF25967"/>
    </source>
</evidence>
<dbReference type="InterPro" id="IPR006143">
    <property type="entry name" value="RND_pump_MFP"/>
</dbReference>
<comment type="similarity">
    <text evidence="1">Belongs to the membrane fusion protein (MFP) (TC 8.A.1) family.</text>
</comment>
<evidence type="ECO:0000313" key="7">
    <source>
        <dbReference type="Proteomes" id="UP000671913"/>
    </source>
</evidence>
<keyword evidence="2" id="KW-0472">Membrane</keyword>
<evidence type="ECO:0000256" key="2">
    <source>
        <dbReference type="SAM" id="Phobius"/>
    </source>
</evidence>
<dbReference type="InterPro" id="IPR011053">
    <property type="entry name" value="Single_hybrid_motif"/>
</dbReference>
<dbReference type="RefSeq" id="WP_284679089.1">
    <property type="nucleotide sequence ID" value="NZ_CP060096.1"/>
</dbReference>
<dbReference type="KEGG" id="aaut:ACETAC_05635"/>
<dbReference type="InterPro" id="IPR058636">
    <property type="entry name" value="Beta-barrel_YknX"/>
</dbReference>
<evidence type="ECO:0000259" key="3">
    <source>
        <dbReference type="Pfam" id="PF00364"/>
    </source>
</evidence>
<dbReference type="Gene3D" id="2.40.30.170">
    <property type="match status" value="1"/>
</dbReference>
<evidence type="ECO:0000256" key="1">
    <source>
        <dbReference type="ARBA" id="ARBA00009477"/>
    </source>
</evidence>
<proteinExistence type="inferred from homology"/>
<feature type="domain" description="Multidrug resistance protein MdtA-like C-terminal permuted SH3" evidence="4">
    <location>
        <begin position="240"/>
        <end position="287"/>
    </location>
</feature>
<feature type="transmembrane region" description="Helical" evidence="2">
    <location>
        <begin position="6"/>
        <end position="24"/>
    </location>
</feature>
<name>A0A974Y2I6_9THEO</name>
<keyword evidence="2" id="KW-0812">Transmembrane</keyword>
<sequence length="305" mass="32864">MKKKFWIGSFVIILIVLFVAANIYQSKKNKSALATGNGKTFNVETKKIENGNISSIVTANGVIDAKNSADINFPVPSKVDKIYVEVGQTVEKNDKLIDVVTNNISDTAKSPIDGVVSEINVEKGSYTNTMTPAMRIVDIKDLVVKADIKEADLPKVKVGQSVKIYGDAIDKSENITGKVLSIAPVATQQKTSTGAQTVIQATISVDKLNSIIRPGLNVSCDILTSEKKDVPLLSLDMLMEDKDGNQYVYKVDSNNIIHKQGIKLGIVSDFNAEILSGLKSGDAVIIDPQPNLTDGSKAIVTNNKK</sequence>
<dbReference type="AlphaFoldDB" id="A0A974Y2I6"/>
<keyword evidence="7" id="KW-1185">Reference proteome</keyword>
<dbReference type="InterPro" id="IPR058627">
    <property type="entry name" value="MdtA-like_C"/>
</dbReference>
<dbReference type="Pfam" id="PF00364">
    <property type="entry name" value="Biotin_lipoyl"/>
    <property type="match status" value="1"/>
</dbReference>
<feature type="domain" description="YknX-like beta-barrel" evidence="5">
    <location>
        <begin position="142"/>
        <end position="222"/>
    </location>
</feature>
<dbReference type="Gene3D" id="2.40.50.100">
    <property type="match status" value="1"/>
</dbReference>
<dbReference type="GO" id="GO:0015562">
    <property type="term" value="F:efflux transmembrane transporter activity"/>
    <property type="evidence" value="ECO:0007669"/>
    <property type="project" value="TreeGrafter"/>
</dbReference>
<organism evidence="6 7">
    <name type="scientific">Aceticella autotrophica</name>
    <dbReference type="NCBI Taxonomy" id="2755338"/>
    <lineage>
        <taxon>Bacteria</taxon>
        <taxon>Bacillati</taxon>
        <taxon>Bacillota</taxon>
        <taxon>Clostridia</taxon>
        <taxon>Thermoanaerobacterales</taxon>
        <taxon>Thermoanaerobacteraceae</taxon>
        <taxon>Aceticella</taxon>
    </lineage>
</organism>
<dbReference type="Gene3D" id="2.40.420.20">
    <property type="match status" value="1"/>
</dbReference>
<dbReference type="GO" id="GO:1990281">
    <property type="term" value="C:efflux pump complex"/>
    <property type="evidence" value="ECO:0007669"/>
    <property type="project" value="TreeGrafter"/>
</dbReference>
<dbReference type="EMBL" id="CP060096">
    <property type="protein sequence ID" value="QSZ26424.1"/>
    <property type="molecule type" value="Genomic_DNA"/>
</dbReference>
<dbReference type="Proteomes" id="UP000671913">
    <property type="component" value="Chromosome"/>
</dbReference>
<dbReference type="SUPFAM" id="SSF51230">
    <property type="entry name" value="Single hybrid motif"/>
    <property type="match status" value="1"/>
</dbReference>